<evidence type="ECO:0000256" key="2">
    <source>
        <dbReference type="ARBA" id="ARBA00023110"/>
    </source>
</evidence>
<dbReference type="EC" id="5.2.1.8" evidence="4"/>
<reference evidence="6 7" key="1">
    <citation type="submission" date="2016-10" db="EMBL/GenBank/DDBJ databases">
        <authorList>
            <person name="de Groot N.N."/>
        </authorList>
    </citation>
    <scope>NUCLEOTIDE SEQUENCE [LARGE SCALE GENOMIC DNA]</scope>
    <source>
        <strain evidence="6 7">DSM 26000</strain>
    </source>
</reference>
<proteinExistence type="inferred from homology"/>
<sequence>MLNFAEVFMKYFILIFSVILISCSKQTQVHPPVGGLLSQEDLAVSRNRSKNLNENERSQIQTWINNQDEKFYPMAMNYWTNRANLVSEPKKFEGTAVTYQYEIYDFDNTKIYPGSFSKQNVKLGKFEDLKAVENVLHYLKSGEEATLLVPSGLAFGTYGDNKKISNDVPLIIKIKVF</sequence>
<comment type="similarity">
    <text evidence="4">Belongs to the FKBP-type PPIase family.</text>
</comment>
<dbReference type="InterPro" id="IPR046357">
    <property type="entry name" value="PPIase_dom_sf"/>
</dbReference>
<protein>
    <recommendedName>
        <fullName evidence="4">Peptidyl-prolyl cis-trans isomerase</fullName>
        <ecNumber evidence="4">5.2.1.8</ecNumber>
    </recommendedName>
</protein>
<evidence type="ECO:0000256" key="3">
    <source>
        <dbReference type="PROSITE-ProRule" id="PRU00277"/>
    </source>
</evidence>
<gene>
    <name evidence="6" type="ORF">SAMN05443292_0381</name>
</gene>
<dbReference type="PROSITE" id="PS50059">
    <property type="entry name" value="FKBP_PPIASE"/>
    <property type="match status" value="1"/>
</dbReference>
<dbReference type="Proteomes" id="UP000198931">
    <property type="component" value="Unassembled WGS sequence"/>
</dbReference>
<evidence type="ECO:0000313" key="6">
    <source>
        <dbReference type="EMBL" id="SFH84459.1"/>
    </source>
</evidence>
<dbReference type="Gene3D" id="3.10.50.40">
    <property type="match status" value="1"/>
</dbReference>
<dbReference type="SUPFAM" id="SSF54534">
    <property type="entry name" value="FKBP-like"/>
    <property type="match status" value="1"/>
</dbReference>
<dbReference type="Pfam" id="PF00254">
    <property type="entry name" value="FKBP_C"/>
    <property type="match status" value="1"/>
</dbReference>
<accession>A0A1I3DD14</accession>
<feature type="domain" description="PPIase FKBP-type" evidence="5">
    <location>
        <begin position="94"/>
        <end position="177"/>
    </location>
</feature>
<dbReference type="STRING" id="1125876.SAMN05443292_0381"/>
<dbReference type="GO" id="GO:0003755">
    <property type="term" value="F:peptidyl-prolyl cis-trans isomerase activity"/>
    <property type="evidence" value="ECO:0007669"/>
    <property type="project" value="UniProtKB-UniRule"/>
</dbReference>
<keyword evidence="2 3" id="KW-0697">Rotamase</keyword>
<evidence type="ECO:0000313" key="7">
    <source>
        <dbReference type="Proteomes" id="UP000198931"/>
    </source>
</evidence>
<name>A0A1I3DD14_9FLAO</name>
<evidence type="ECO:0000256" key="4">
    <source>
        <dbReference type="RuleBase" id="RU003915"/>
    </source>
</evidence>
<dbReference type="EMBL" id="FOQT01000001">
    <property type="protein sequence ID" value="SFH84459.1"/>
    <property type="molecule type" value="Genomic_DNA"/>
</dbReference>
<keyword evidence="3 4" id="KW-0413">Isomerase</keyword>
<dbReference type="AlphaFoldDB" id="A0A1I3DD14"/>
<keyword evidence="7" id="KW-1185">Reference proteome</keyword>
<organism evidence="6 7">
    <name type="scientific">Halpernia frigidisoli</name>
    <dbReference type="NCBI Taxonomy" id="1125876"/>
    <lineage>
        <taxon>Bacteria</taxon>
        <taxon>Pseudomonadati</taxon>
        <taxon>Bacteroidota</taxon>
        <taxon>Flavobacteriia</taxon>
        <taxon>Flavobacteriales</taxon>
        <taxon>Weeksellaceae</taxon>
        <taxon>Chryseobacterium group</taxon>
        <taxon>Halpernia</taxon>
    </lineage>
</organism>
<comment type="catalytic activity">
    <reaction evidence="1 3 4">
        <text>[protein]-peptidylproline (omega=180) = [protein]-peptidylproline (omega=0)</text>
        <dbReference type="Rhea" id="RHEA:16237"/>
        <dbReference type="Rhea" id="RHEA-COMP:10747"/>
        <dbReference type="Rhea" id="RHEA-COMP:10748"/>
        <dbReference type="ChEBI" id="CHEBI:83833"/>
        <dbReference type="ChEBI" id="CHEBI:83834"/>
        <dbReference type="EC" id="5.2.1.8"/>
    </reaction>
</comment>
<dbReference type="InterPro" id="IPR001179">
    <property type="entry name" value="PPIase_FKBP_dom"/>
</dbReference>
<evidence type="ECO:0000259" key="5">
    <source>
        <dbReference type="PROSITE" id="PS50059"/>
    </source>
</evidence>
<evidence type="ECO:0000256" key="1">
    <source>
        <dbReference type="ARBA" id="ARBA00000971"/>
    </source>
</evidence>